<feature type="compositionally biased region" description="Low complexity" evidence="1">
    <location>
        <begin position="56"/>
        <end position="66"/>
    </location>
</feature>
<evidence type="ECO:0000256" key="2">
    <source>
        <dbReference type="SAM" id="Phobius"/>
    </source>
</evidence>
<comment type="caution">
    <text evidence="3">The sequence shown here is derived from an EMBL/GenBank/DDBJ whole genome shotgun (WGS) entry which is preliminary data.</text>
</comment>
<accession>A0A840IF44</accession>
<dbReference type="InterPro" id="IPR055828">
    <property type="entry name" value="DUF7405"/>
</dbReference>
<reference evidence="3 4" key="1">
    <citation type="submission" date="2020-08" db="EMBL/GenBank/DDBJ databases">
        <title>Genomic Encyclopedia of Archaeal and Bacterial Type Strains, Phase II (KMG-II): from individual species to whole genera.</title>
        <authorList>
            <person name="Goeker M."/>
        </authorList>
    </citation>
    <scope>NUCLEOTIDE SEQUENCE [LARGE SCALE GENOMIC DNA]</scope>
    <source>
        <strain evidence="3 4">DSM 23288</strain>
    </source>
</reference>
<organism evidence="3 4">
    <name type="scientific">Conexibacter arvalis</name>
    <dbReference type="NCBI Taxonomy" id="912552"/>
    <lineage>
        <taxon>Bacteria</taxon>
        <taxon>Bacillati</taxon>
        <taxon>Actinomycetota</taxon>
        <taxon>Thermoleophilia</taxon>
        <taxon>Solirubrobacterales</taxon>
        <taxon>Conexibacteraceae</taxon>
        <taxon>Conexibacter</taxon>
    </lineage>
</organism>
<sequence>MSGRVDRRGASDDRRDAAPASGRVDRPGASDDGRDAAPASGRVDRPGASDDRRDAAPASGRATRRGALAAGGIAAGGALAAAWLARGRPSEPGGPGGDVPAGSSTGTVSDRPARVTVPAAPGLPAAQHAWDATLRRDEHGNALLPRHHRLLLLDLAREPDAAGAAQVENALRRLERRHAHGPDGLLTLLAWGPAYFAVIGAPSPVPPAVPLDADELPEIDDAAALLILASDHERLLDAAERELVGTDASDGAAAGASGGGAAGASGSGGAGTSGSAAGTSGAGAAGTSGSGAAGTSGGGASGGAFAGVLRLRERRTGFAGAGLPARAQRRGGGLGLARPIAAEAPLFMGFKSGLRRNQASEEDVTIAAGPLAGGTTLHLSAIALELRSWYELSERDRVARMYAPQVTPAQATRFTDDAPAPRESVARTATRHGRVGHVQALATVRRDGRPLILRRDVNTLDDGGPGLHFVALQRSVDDFVATRRAMTAARSRAAPQLTGQLNNGINEWMRVTRRANFAVPPRRARAFPLLEEVDRG</sequence>
<evidence type="ECO:0000313" key="4">
    <source>
        <dbReference type="Proteomes" id="UP000585272"/>
    </source>
</evidence>
<keyword evidence="2" id="KW-0472">Membrane</keyword>
<proteinExistence type="predicted"/>
<feature type="region of interest" description="Disordered" evidence="1">
    <location>
        <begin position="249"/>
        <end position="298"/>
    </location>
</feature>
<dbReference type="EMBL" id="JACHNU010000004">
    <property type="protein sequence ID" value="MBB4663472.1"/>
    <property type="molecule type" value="Genomic_DNA"/>
</dbReference>
<dbReference type="Pfam" id="PF24152">
    <property type="entry name" value="DUF7405"/>
    <property type="match status" value="2"/>
</dbReference>
<dbReference type="InterPro" id="IPR011008">
    <property type="entry name" value="Dimeric_a/b-barrel"/>
</dbReference>
<dbReference type="RefSeq" id="WP_183343200.1">
    <property type="nucleotide sequence ID" value="NZ_JACHNU010000004.1"/>
</dbReference>
<feature type="transmembrane region" description="Helical" evidence="2">
    <location>
        <begin position="67"/>
        <end position="85"/>
    </location>
</feature>
<dbReference type="Proteomes" id="UP000585272">
    <property type="component" value="Unassembled WGS sequence"/>
</dbReference>
<feature type="compositionally biased region" description="Basic and acidic residues" evidence="1">
    <location>
        <begin position="1"/>
        <end position="35"/>
    </location>
</feature>
<keyword evidence="2" id="KW-0812">Transmembrane</keyword>
<feature type="region of interest" description="Disordered" evidence="1">
    <location>
        <begin position="86"/>
        <end position="122"/>
    </location>
</feature>
<gene>
    <name evidence="3" type="ORF">BDZ31_003067</name>
</gene>
<keyword evidence="4" id="KW-1185">Reference proteome</keyword>
<evidence type="ECO:0000256" key="1">
    <source>
        <dbReference type="SAM" id="MobiDB-lite"/>
    </source>
</evidence>
<evidence type="ECO:0008006" key="5">
    <source>
        <dbReference type="Google" id="ProtNLM"/>
    </source>
</evidence>
<feature type="compositionally biased region" description="Basic and acidic residues" evidence="1">
    <location>
        <begin position="42"/>
        <end position="55"/>
    </location>
</feature>
<dbReference type="SUPFAM" id="SSF54909">
    <property type="entry name" value="Dimeric alpha+beta barrel"/>
    <property type="match status" value="1"/>
</dbReference>
<feature type="compositionally biased region" description="Gly residues" evidence="1">
    <location>
        <begin position="280"/>
        <end position="298"/>
    </location>
</feature>
<feature type="compositionally biased region" description="Gly residues" evidence="1">
    <location>
        <begin position="256"/>
        <end position="272"/>
    </location>
</feature>
<keyword evidence="2" id="KW-1133">Transmembrane helix</keyword>
<dbReference type="AlphaFoldDB" id="A0A840IF44"/>
<name>A0A840IF44_9ACTN</name>
<evidence type="ECO:0000313" key="3">
    <source>
        <dbReference type="EMBL" id="MBB4663472.1"/>
    </source>
</evidence>
<protein>
    <recommendedName>
        <fullName evidence="5">Tat pathway signal protein</fullName>
    </recommendedName>
</protein>
<feature type="region of interest" description="Disordered" evidence="1">
    <location>
        <begin position="1"/>
        <end position="66"/>
    </location>
</feature>